<dbReference type="InterPro" id="IPR019602">
    <property type="entry name" value="MCEL_TPase"/>
</dbReference>
<gene>
    <name evidence="23" type="ORF">AHEV_190</name>
</gene>
<keyword evidence="14" id="KW-0946">Virion</keyword>
<keyword evidence="16" id="KW-0511">Multifunctional enzyme</keyword>
<evidence type="ECO:0000256" key="9">
    <source>
        <dbReference type="ARBA" id="ARBA00022691"/>
    </source>
</evidence>
<evidence type="ECO:0000256" key="12">
    <source>
        <dbReference type="ARBA" id="ARBA00022801"/>
    </source>
</evidence>
<evidence type="ECO:0000256" key="1">
    <source>
        <dbReference type="ARBA" id="ARBA00001946"/>
    </source>
</evidence>
<dbReference type="KEGG" id="vg:15614119"/>
<evidence type="ECO:0000256" key="13">
    <source>
        <dbReference type="ARBA" id="ARBA00022842"/>
    </source>
</evidence>
<dbReference type="InterPro" id="IPR048425">
    <property type="entry name" value="MCEL_GT_NTPase"/>
</dbReference>
<evidence type="ECO:0000256" key="19">
    <source>
        <dbReference type="ARBA" id="ARBA00033397"/>
    </source>
</evidence>
<dbReference type="InterPro" id="IPR046428">
    <property type="entry name" value="MCEL_OB_dom_sf"/>
</dbReference>
<dbReference type="EC" id="2.7.7.50" evidence="5"/>
<dbReference type="Pfam" id="PF10640">
    <property type="entry name" value="MCEL_TPase"/>
    <property type="match status" value="1"/>
</dbReference>
<dbReference type="EC" id="3.6.1.74" evidence="20"/>
<dbReference type="RefSeq" id="YP_008004013.1">
    <property type="nucleotide sequence ID" value="NC_021247.1"/>
</dbReference>
<evidence type="ECO:0000256" key="15">
    <source>
        <dbReference type="ARBA" id="ARBA00022884"/>
    </source>
</evidence>
<sequence length="869" mass="102371">MSIDINDIISKYIKFYENVKFDTSKNVNNEVELTYINPDLMLLSNIFTDNNESKKKTYLEYNLKFINKNSKLRQIHKYNYSTFEIANSYFLDKLTNNWENKTVLSEEKIDINKQEHILLRHNIEYQDDEVKLPLLNDLLDKINVIFVSHVYIIINSIIRVEFKIKSNIGPLSSNKLLLSTHFNDIDTYRKNISYYLEIEVLPQAKVDSKILYENLIKAFEYVYKSKNISNISILKTKEIPKIKTHMIQYNKLNTIDKDSYILAVKIDGDVVEFNVKNGICNITIYNNIYKNFTCNIDKNIQMRGLGEYIKVNNIKKIYPFYFYEISYVDKNNIIDRYEQIQFYNNNLLNYKNAMQIKFEIKLVLKFDENNVSTNVLNFYKSIDKSNLKDIYDGVILLDTSNNNLKKDYKFKIDNTIDIVCKIDTYRGIFVLHNDNNLYITFTLYQYDNKNFVEISKYEVKNDIIKYNNYANLLIFNNINKFGPNKLLAPVYCIVEYSFLQSKIIGLRIDKTNNFYRQHYNGNNLEVILMSKQIHEQYPKNYNIDYLMSLNESINIIDNNPHRSKLLLNKNINKYFMDNTVRTSINILTNFIKTNAISISISKLVAVLPNRYVLSIDIGRGGDLTKYYYVGITGILGTDPDPFAIQEARDRYKKLQLKSNAQSSVYKFHTLNISILDDKYIQEIHRNFMSQQKIKYFGIIEWQLALHYSYNNNTKNTILRNIKTISGDGTKLIITCLDGNELLNRLSVNPNLIYNIQPGITYKISKISDEKISVIYNATMSDWLEEYIITDSIISDFEKYNFIIHDMFSFNDIFNDDTQKLIDVLSTFSRKSTNIFYNNIKNDSNIYNNDDIKKLMALFKVYVFIYSSSN</sequence>
<dbReference type="GO" id="GO:0140818">
    <property type="term" value="F:mRNA 5'-triphosphate monophosphatase activity"/>
    <property type="evidence" value="ECO:0007669"/>
    <property type="project" value="UniProtKB-EC"/>
</dbReference>
<dbReference type="EC" id="2.1.1.56" evidence="4"/>
<dbReference type="InterPro" id="IPR029063">
    <property type="entry name" value="SAM-dependent_MTases_sf"/>
</dbReference>
<dbReference type="Pfam" id="PF03291">
    <property type="entry name" value="mRNA_G-N7_MeTrfase"/>
    <property type="match status" value="1"/>
</dbReference>
<evidence type="ECO:0000256" key="8">
    <source>
        <dbReference type="ARBA" id="ARBA00022679"/>
    </source>
</evidence>
<keyword evidence="9" id="KW-0949">S-adenosyl-L-methionine</keyword>
<dbReference type="GO" id="GO:0046872">
    <property type="term" value="F:metal ion binding"/>
    <property type="evidence" value="ECO:0007669"/>
    <property type="project" value="UniProtKB-KW"/>
</dbReference>
<keyword evidence="24" id="KW-1185">Reference proteome</keyword>
<evidence type="ECO:0000256" key="5">
    <source>
        <dbReference type="ARBA" id="ARBA00012475"/>
    </source>
</evidence>
<comment type="cofactor">
    <cofactor evidence="1">
        <name>Mg(2+)</name>
        <dbReference type="ChEBI" id="CHEBI:18420"/>
    </cofactor>
</comment>
<dbReference type="InterPro" id="IPR039753">
    <property type="entry name" value="RG7MT1"/>
</dbReference>
<evidence type="ECO:0000256" key="17">
    <source>
        <dbReference type="ARBA" id="ARBA00030246"/>
    </source>
</evidence>
<evidence type="ECO:0000313" key="23">
    <source>
        <dbReference type="EMBL" id="CCU55511.1"/>
    </source>
</evidence>
<dbReference type="Proteomes" id="UP000792575">
    <property type="component" value="Genome"/>
</dbReference>
<evidence type="ECO:0000256" key="3">
    <source>
        <dbReference type="ARBA" id="ARBA00008556"/>
    </source>
</evidence>
<dbReference type="GO" id="GO:0004651">
    <property type="term" value="F:polynucleotide 5'-phosphatase activity"/>
    <property type="evidence" value="ECO:0007669"/>
    <property type="project" value="InterPro"/>
</dbReference>
<comment type="catalytic activity">
    <reaction evidence="21">
        <text>a 5'-end diphospho-ribonucleoside in mRNA + GTP + H(+) = a 5'-end (5'-triphosphoguanosine)-ribonucleoside in mRNA + diphosphate</text>
        <dbReference type="Rhea" id="RHEA:67012"/>
        <dbReference type="Rhea" id="RHEA-COMP:17165"/>
        <dbReference type="Rhea" id="RHEA-COMP:17166"/>
        <dbReference type="ChEBI" id="CHEBI:15378"/>
        <dbReference type="ChEBI" id="CHEBI:33019"/>
        <dbReference type="ChEBI" id="CHEBI:37565"/>
        <dbReference type="ChEBI" id="CHEBI:167616"/>
        <dbReference type="ChEBI" id="CHEBI:167617"/>
        <dbReference type="EC" id="2.7.7.50"/>
    </reaction>
</comment>
<evidence type="ECO:0000256" key="18">
    <source>
        <dbReference type="ARBA" id="ARBA00033175"/>
    </source>
</evidence>
<dbReference type="PANTHER" id="PTHR12189">
    <property type="entry name" value="MRNA GUANINE-7- METHYLTRANSFERASE"/>
    <property type="match status" value="1"/>
</dbReference>
<comment type="similarity">
    <text evidence="3">In the N-terminal section; belongs to the dsDNA virus mRNA guanylyltransferase family.</text>
</comment>
<keyword evidence="8" id="KW-0808">Transferase</keyword>
<dbReference type="InterPro" id="IPR004971">
    <property type="entry name" value="mRNA_G-N7_MeTrfase_dom"/>
</dbReference>
<accession>A0A916KP56</accession>
<dbReference type="PANTHER" id="PTHR12189:SF2">
    <property type="entry name" value="MRNA CAP GUANINE-N7 METHYLTRANSFERASE"/>
    <property type="match status" value="1"/>
</dbReference>
<dbReference type="Gene3D" id="3.40.50.150">
    <property type="entry name" value="Vaccinia Virus protein VP39"/>
    <property type="match status" value="1"/>
</dbReference>
<evidence type="ECO:0000256" key="21">
    <source>
        <dbReference type="ARBA" id="ARBA00044679"/>
    </source>
</evidence>
<keyword evidence="13" id="KW-0460">Magnesium</keyword>
<evidence type="ECO:0000256" key="6">
    <source>
        <dbReference type="ARBA" id="ARBA00020120"/>
    </source>
</evidence>
<dbReference type="GO" id="GO:0044423">
    <property type="term" value="C:virion component"/>
    <property type="evidence" value="ECO:0007669"/>
    <property type="project" value="UniProtKB-KW"/>
</dbReference>
<evidence type="ECO:0000256" key="11">
    <source>
        <dbReference type="ARBA" id="ARBA00022723"/>
    </source>
</evidence>
<organism evidence="23 24">
    <name type="scientific">Adoxophyes honmai entomopoxvirus 'L'</name>
    <dbReference type="NCBI Taxonomy" id="1293540"/>
    <lineage>
        <taxon>Viruses</taxon>
        <taxon>Varidnaviria</taxon>
        <taxon>Bamfordvirae</taxon>
        <taxon>Nucleocytoviricota</taxon>
        <taxon>Pokkesviricetes</taxon>
        <taxon>Chitovirales</taxon>
        <taxon>Poxviridae</taxon>
        <taxon>Entomopoxvirinae</taxon>
        <taxon>Betaentomopoxvirus</taxon>
        <taxon>Betaentomopoxvirus ahonmai</taxon>
    </lineage>
</organism>
<evidence type="ECO:0000256" key="4">
    <source>
        <dbReference type="ARBA" id="ARBA00011926"/>
    </source>
</evidence>
<dbReference type="GO" id="GO:0004482">
    <property type="term" value="F:mRNA 5'-cap (guanine-N7-)-methyltransferase activity"/>
    <property type="evidence" value="ECO:0007669"/>
    <property type="project" value="UniProtKB-EC"/>
</dbReference>
<protein>
    <recommendedName>
        <fullName evidence="6">mRNA-capping enzyme catalytic subunit</fullName>
        <ecNumber evidence="4">2.1.1.56</ecNumber>
        <ecNumber evidence="5">2.7.7.50</ecNumber>
        <ecNumber evidence="20">3.6.1.74</ecNumber>
    </recommendedName>
    <alternativeName>
        <fullName evidence="19">Virus termination factor large subunit</fullName>
    </alternativeName>
    <alternativeName>
        <fullName evidence="17">mRNA-capping enzyme 97 kDa subunit</fullName>
    </alternativeName>
    <alternativeName>
        <fullName evidence="18">mRNA-capping enzyme large subunit</fullName>
    </alternativeName>
</protein>
<comment type="subcellular location">
    <subcellularLocation>
        <location evidence="2">Virion</location>
    </subcellularLocation>
</comment>
<dbReference type="GeneID" id="15614119"/>
<evidence type="ECO:0000256" key="14">
    <source>
        <dbReference type="ARBA" id="ARBA00022844"/>
    </source>
</evidence>
<name>A0A916KP56_9POXV</name>
<dbReference type="Pfam" id="PF21004">
    <property type="entry name" value="MCEL_GT_NTPase"/>
    <property type="match status" value="1"/>
</dbReference>
<evidence type="ECO:0000256" key="20">
    <source>
        <dbReference type="ARBA" id="ARBA00035028"/>
    </source>
</evidence>
<keyword evidence="12" id="KW-0378">Hydrolase</keyword>
<evidence type="ECO:0000256" key="2">
    <source>
        <dbReference type="ARBA" id="ARBA00004328"/>
    </source>
</evidence>
<keyword evidence="10" id="KW-0548">Nucleotidyltransferase</keyword>
<evidence type="ECO:0000256" key="16">
    <source>
        <dbReference type="ARBA" id="ARBA00023268"/>
    </source>
</evidence>
<dbReference type="SUPFAM" id="SSF53335">
    <property type="entry name" value="S-adenosyl-L-methionine-dependent methyltransferases"/>
    <property type="match status" value="1"/>
</dbReference>
<dbReference type="EMBL" id="HF679131">
    <property type="protein sequence ID" value="CCU55511.1"/>
    <property type="molecule type" value="Genomic_DNA"/>
</dbReference>
<dbReference type="PROSITE" id="PS51562">
    <property type="entry name" value="RNA_CAP0_MT"/>
    <property type="match status" value="1"/>
</dbReference>
<evidence type="ECO:0000256" key="7">
    <source>
        <dbReference type="ARBA" id="ARBA00022603"/>
    </source>
</evidence>
<reference evidence="23" key="1">
    <citation type="journal article" date="2013" name="J. Virol.">
        <title>New Insights into the Evolution of Entomopoxvirinae from the Complete Genome Sequences of Four Entomopoxviruses Infecting Adoxophyes honmai, Choristoneura biennis, Choristoneura rosaceana, and Mythimna separata.</title>
        <authorList>
            <person name="Theze J."/>
            <person name="Takatsuka J."/>
            <person name="Li Z."/>
            <person name="Gallais J."/>
            <person name="Doucet D."/>
            <person name="Arif B."/>
            <person name="Nakai M."/>
            <person name="Herniou E.A."/>
        </authorList>
    </citation>
    <scope>NUCLEOTIDE SEQUENCE</scope>
    <source>
        <strain evidence="23">Tokyo</strain>
    </source>
</reference>
<keyword evidence="15" id="KW-0694">RNA-binding</keyword>
<evidence type="ECO:0000313" key="24">
    <source>
        <dbReference type="Proteomes" id="UP000792575"/>
    </source>
</evidence>
<keyword evidence="7" id="KW-0489">Methyltransferase</keyword>
<evidence type="ECO:0000256" key="10">
    <source>
        <dbReference type="ARBA" id="ARBA00022695"/>
    </source>
</evidence>
<dbReference type="OrthoDB" id="600at10239"/>
<dbReference type="GO" id="GO:0004484">
    <property type="term" value="F:mRNA guanylyltransferase activity"/>
    <property type="evidence" value="ECO:0007669"/>
    <property type="project" value="UniProtKB-EC"/>
</dbReference>
<feature type="domain" description="MRNA cap 0 methyltransferase" evidence="22">
    <location>
        <begin position="579"/>
        <end position="866"/>
    </location>
</feature>
<dbReference type="Gene3D" id="2.40.50.830">
    <property type="match status" value="1"/>
</dbReference>
<evidence type="ECO:0000259" key="22">
    <source>
        <dbReference type="PROSITE" id="PS51562"/>
    </source>
</evidence>
<dbReference type="GO" id="GO:0003723">
    <property type="term" value="F:RNA binding"/>
    <property type="evidence" value="ECO:0007669"/>
    <property type="project" value="UniProtKB-KW"/>
</dbReference>
<keyword evidence="11" id="KW-0479">Metal-binding</keyword>
<proteinExistence type="inferred from homology"/>